<feature type="transmembrane region" description="Helical" evidence="1">
    <location>
        <begin position="217"/>
        <end position="241"/>
    </location>
</feature>
<dbReference type="EMBL" id="VYZB01000234">
    <property type="protein sequence ID" value="NWS71552.1"/>
    <property type="molecule type" value="Genomic_DNA"/>
</dbReference>
<dbReference type="PANTHER" id="PTHR15446">
    <property type="entry name" value="UROPLAKIN III"/>
    <property type="match status" value="1"/>
</dbReference>
<dbReference type="InterPro" id="IPR024831">
    <property type="entry name" value="Uroplakin-3"/>
</dbReference>
<feature type="chain" id="PRO_5029468342" evidence="2">
    <location>
        <begin position="24"/>
        <end position="277"/>
    </location>
</feature>
<accession>A0A7K5HRG3</accession>
<evidence type="ECO:0000313" key="4">
    <source>
        <dbReference type="Proteomes" id="UP000549499"/>
    </source>
</evidence>
<name>A0A7K5HRG3_CROSL</name>
<feature type="signal peptide" evidence="2">
    <location>
        <begin position="1"/>
        <end position="23"/>
    </location>
</feature>
<keyword evidence="2" id="KW-0732">Signal</keyword>
<feature type="non-terminal residue" evidence="3">
    <location>
        <position position="1"/>
    </location>
</feature>
<dbReference type="PANTHER" id="PTHR15446:SF2">
    <property type="entry name" value="UROPLAKIN-3B-LIKE PROTEIN 1-RELATED"/>
    <property type="match status" value="1"/>
</dbReference>
<keyword evidence="1" id="KW-0812">Transmembrane</keyword>
<dbReference type="Proteomes" id="UP000549499">
    <property type="component" value="Unassembled WGS sequence"/>
</dbReference>
<keyword evidence="1" id="KW-1133">Transmembrane helix</keyword>
<dbReference type="AlphaFoldDB" id="A0A7K5HRG3"/>
<keyword evidence="1" id="KW-0472">Membrane</keyword>
<proteinExistence type="predicted"/>
<organism evidence="3 4">
    <name type="scientific">Crotophaga sulcirostris</name>
    <name type="common">Groove-billed ani</name>
    <dbReference type="NCBI Taxonomy" id="33598"/>
    <lineage>
        <taxon>Eukaryota</taxon>
        <taxon>Metazoa</taxon>
        <taxon>Chordata</taxon>
        <taxon>Craniata</taxon>
        <taxon>Vertebrata</taxon>
        <taxon>Euteleostomi</taxon>
        <taxon>Archelosauria</taxon>
        <taxon>Archosauria</taxon>
        <taxon>Dinosauria</taxon>
        <taxon>Saurischia</taxon>
        <taxon>Theropoda</taxon>
        <taxon>Coelurosauria</taxon>
        <taxon>Aves</taxon>
        <taxon>Neognathae</taxon>
        <taxon>Neoaves</taxon>
        <taxon>Otidimorphae</taxon>
        <taxon>Cuculiformes</taxon>
        <taxon>Crotophagidae</taxon>
        <taxon>Crotophaga</taxon>
    </lineage>
</organism>
<evidence type="ECO:0000256" key="2">
    <source>
        <dbReference type="SAM" id="SignalP"/>
    </source>
</evidence>
<evidence type="ECO:0000313" key="3">
    <source>
        <dbReference type="EMBL" id="NWS71552.1"/>
    </source>
</evidence>
<evidence type="ECO:0000256" key="1">
    <source>
        <dbReference type="SAM" id="Phobius"/>
    </source>
</evidence>
<keyword evidence="4" id="KW-1185">Reference proteome</keyword>
<reference evidence="3 4" key="1">
    <citation type="submission" date="2019-09" db="EMBL/GenBank/DDBJ databases">
        <title>Bird 10,000 Genomes (B10K) Project - Family phase.</title>
        <authorList>
            <person name="Zhang G."/>
        </authorList>
    </citation>
    <scope>NUCLEOTIDE SEQUENCE [LARGE SCALE GENOMIC DNA]</scope>
    <source>
        <strain evidence="3">B10K-DU-003-44</strain>
        <tissue evidence="3">Muscle</tissue>
    </source>
</reference>
<feature type="non-terminal residue" evidence="3">
    <location>
        <position position="277"/>
    </location>
</feature>
<comment type="caution">
    <text evidence="3">The sequence shown here is derived from an EMBL/GenBank/DDBJ whole genome shotgun (WGS) entry which is preliminary data.</text>
</comment>
<sequence length="277" mass="28944">RPRHPRARTMLPLLLLLLATAHGLDKLPYVPTLASPTLGGQTTTSTFVLEQPRCVFTIIPRDAVIWLVVAVPSGRWGEGGKHPGQGSLLIPVPLPSAVPSFNNSLGPGTPERSFQGFPTTAPAYMTLNTTVLNYPCPKTAGDINVLRVGSETACTGDETRPTCNGPLPGPGPYRVKFLALEGSEPVAETAWSSPIALQTARPPSSTSTAGPQRSAGMVALTAILPILLAALLAALVAMLVFAGGDACGGSSAFTKPEAVAVQRYNTHHVYDQPAARL</sequence>
<gene>
    <name evidence="3" type="primary">Upk3bl1</name>
    <name evidence="3" type="ORF">CROSUL_R09343</name>
</gene>
<protein>
    <submittedName>
        <fullName evidence="3">UPK3L protein</fullName>
    </submittedName>
</protein>
<dbReference type="GO" id="GO:0016020">
    <property type="term" value="C:membrane"/>
    <property type="evidence" value="ECO:0007669"/>
    <property type="project" value="TreeGrafter"/>
</dbReference>
<dbReference type="OrthoDB" id="9939598at2759"/>